<organism evidence="2 3">
    <name type="scientific">Haloterrigena salina JCM 13891</name>
    <dbReference type="NCBI Taxonomy" id="1227488"/>
    <lineage>
        <taxon>Archaea</taxon>
        <taxon>Methanobacteriati</taxon>
        <taxon>Methanobacteriota</taxon>
        <taxon>Stenosarchaea group</taxon>
        <taxon>Halobacteria</taxon>
        <taxon>Halobacteriales</taxon>
        <taxon>Natrialbaceae</taxon>
        <taxon>Haloterrigena</taxon>
    </lineage>
</organism>
<gene>
    <name evidence="2" type="ORF">C477_01465</name>
</gene>
<keyword evidence="3" id="KW-1185">Reference proteome</keyword>
<sequence>MYDEDELMYGDIVHDEEPADPEDRVVVNLPQKVANQWEVDGGTLSDQNPACPARDDVIIVVLREELNEYMPDWDQREEEIPLEQLEDDDVPYRPYPSMRLDRVGESHLR</sequence>
<proteinExistence type="predicted"/>
<dbReference type="Proteomes" id="UP000011657">
    <property type="component" value="Unassembled WGS sequence"/>
</dbReference>
<feature type="compositionally biased region" description="Basic and acidic residues" evidence="1">
    <location>
        <begin position="99"/>
        <end position="109"/>
    </location>
</feature>
<evidence type="ECO:0000313" key="3">
    <source>
        <dbReference type="Proteomes" id="UP000011657"/>
    </source>
</evidence>
<evidence type="ECO:0000256" key="1">
    <source>
        <dbReference type="SAM" id="MobiDB-lite"/>
    </source>
</evidence>
<name>M0CKL4_9EURY</name>
<protein>
    <submittedName>
        <fullName evidence="2">Uncharacterized protein</fullName>
    </submittedName>
</protein>
<evidence type="ECO:0000313" key="2">
    <source>
        <dbReference type="EMBL" id="ELZ23825.1"/>
    </source>
</evidence>
<dbReference type="STRING" id="1227488.C477_01465"/>
<accession>M0CKL4</accession>
<feature type="region of interest" description="Disordered" evidence="1">
    <location>
        <begin position="74"/>
        <end position="109"/>
    </location>
</feature>
<feature type="compositionally biased region" description="Acidic residues" evidence="1">
    <location>
        <begin position="75"/>
        <end position="89"/>
    </location>
</feature>
<dbReference type="AlphaFoldDB" id="M0CKL4"/>
<dbReference type="EMBL" id="AOIS01000010">
    <property type="protein sequence ID" value="ELZ23825.1"/>
    <property type="molecule type" value="Genomic_DNA"/>
</dbReference>
<dbReference type="eggNOG" id="arCOG01875">
    <property type="taxonomic scope" value="Archaea"/>
</dbReference>
<reference evidence="2 3" key="1">
    <citation type="journal article" date="2014" name="PLoS Genet.">
        <title>Phylogenetically driven sequencing of extremely halophilic archaea reveals strategies for static and dynamic osmo-response.</title>
        <authorList>
            <person name="Becker E.A."/>
            <person name="Seitzer P.M."/>
            <person name="Tritt A."/>
            <person name="Larsen D."/>
            <person name="Krusor M."/>
            <person name="Yao A.I."/>
            <person name="Wu D."/>
            <person name="Madern D."/>
            <person name="Eisen J.A."/>
            <person name="Darling A.E."/>
            <person name="Facciotti M.T."/>
        </authorList>
    </citation>
    <scope>NUCLEOTIDE SEQUENCE [LARGE SCALE GENOMIC DNA]</scope>
    <source>
        <strain evidence="2 3">JCM 13891</strain>
    </source>
</reference>
<comment type="caution">
    <text evidence="2">The sequence shown here is derived from an EMBL/GenBank/DDBJ whole genome shotgun (WGS) entry which is preliminary data.</text>
</comment>